<dbReference type="InterPro" id="IPR050706">
    <property type="entry name" value="Cyclic-di-GMP_PDE-like"/>
</dbReference>
<dbReference type="Gene3D" id="3.30.70.270">
    <property type="match status" value="2"/>
</dbReference>
<reference evidence="3" key="1">
    <citation type="submission" date="2020-10" db="EMBL/GenBank/DDBJ databases">
        <authorList>
            <person name="Gilroy R."/>
        </authorList>
    </citation>
    <scope>NUCLEOTIDE SEQUENCE</scope>
    <source>
        <strain evidence="3">CHK190-19873</strain>
    </source>
</reference>
<dbReference type="SMART" id="SM00267">
    <property type="entry name" value="GGDEF"/>
    <property type="match status" value="1"/>
</dbReference>
<feature type="domain" description="GGDEF" evidence="2">
    <location>
        <begin position="159"/>
        <end position="292"/>
    </location>
</feature>
<name>A0A9D1JJ46_9FIRM</name>
<dbReference type="PANTHER" id="PTHR33121:SF79">
    <property type="entry name" value="CYCLIC DI-GMP PHOSPHODIESTERASE PDED-RELATED"/>
    <property type="match status" value="1"/>
</dbReference>
<dbReference type="SUPFAM" id="SSF141868">
    <property type="entry name" value="EAL domain-like"/>
    <property type="match status" value="1"/>
</dbReference>
<dbReference type="PANTHER" id="PTHR33121">
    <property type="entry name" value="CYCLIC DI-GMP PHOSPHODIESTERASE PDEF"/>
    <property type="match status" value="1"/>
</dbReference>
<dbReference type="Pfam" id="PF00563">
    <property type="entry name" value="EAL"/>
    <property type="match status" value="1"/>
</dbReference>
<dbReference type="SUPFAM" id="SSF55073">
    <property type="entry name" value="Nucleotide cyclase"/>
    <property type="match status" value="2"/>
</dbReference>
<dbReference type="PROSITE" id="PS50887">
    <property type="entry name" value="GGDEF"/>
    <property type="match status" value="2"/>
</dbReference>
<dbReference type="EMBL" id="DVIQ01000022">
    <property type="protein sequence ID" value="HIS30710.1"/>
    <property type="molecule type" value="Genomic_DNA"/>
</dbReference>
<evidence type="ECO:0000259" key="1">
    <source>
        <dbReference type="PROSITE" id="PS50883"/>
    </source>
</evidence>
<dbReference type="FunFam" id="3.30.70.270:FF:000001">
    <property type="entry name" value="Diguanylate cyclase domain protein"/>
    <property type="match status" value="1"/>
</dbReference>
<proteinExistence type="predicted"/>
<dbReference type="Proteomes" id="UP000823935">
    <property type="component" value="Unassembled WGS sequence"/>
</dbReference>
<dbReference type="CDD" id="cd01948">
    <property type="entry name" value="EAL"/>
    <property type="match status" value="1"/>
</dbReference>
<protein>
    <submittedName>
        <fullName evidence="3">EAL domain-containing protein</fullName>
    </submittedName>
</protein>
<dbReference type="CDD" id="cd01949">
    <property type="entry name" value="GGDEF"/>
    <property type="match status" value="1"/>
</dbReference>
<dbReference type="PROSITE" id="PS50883">
    <property type="entry name" value="EAL"/>
    <property type="match status" value="1"/>
</dbReference>
<organism evidence="3 4">
    <name type="scientific">Candidatus Limivivens intestinipullorum</name>
    <dbReference type="NCBI Taxonomy" id="2840858"/>
    <lineage>
        <taxon>Bacteria</taxon>
        <taxon>Bacillati</taxon>
        <taxon>Bacillota</taxon>
        <taxon>Clostridia</taxon>
        <taxon>Lachnospirales</taxon>
        <taxon>Lachnospiraceae</taxon>
        <taxon>Lachnospiraceae incertae sedis</taxon>
        <taxon>Candidatus Limivivens</taxon>
    </lineage>
</organism>
<gene>
    <name evidence="3" type="ORF">IAB44_04045</name>
</gene>
<dbReference type="SMART" id="SM00052">
    <property type="entry name" value="EAL"/>
    <property type="match status" value="1"/>
</dbReference>
<accession>A0A9D1JJ46</accession>
<dbReference type="InterPro" id="IPR029016">
    <property type="entry name" value="GAF-like_dom_sf"/>
</dbReference>
<dbReference type="NCBIfam" id="TIGR00254">
    <property type="entry name" value="GGDEF"/>
    <property type="match status" value="1"/>
</dbReference>
<dbReference type="GO" id="GO:0071111">
    <property type="term" value="F:cyclic-guanylate-specific phosphodiesterase activity"/>
    <property type="evidence" value="ECO:0007669"/>
    <property type="project" value="InterPro"/>
</dbReference>
<dbReference type="Gene3D" id="3.20.20.450">
    <property type="entry name" value="EAL domain"/>
    <property type="match status" value="1"/>
</dbReference>
<reference evidence="3" key="2">
    <citation type="journal article" date="2021" name="PeerJ">
        <title>Extensive microbial diversity within the chicken gut microbiome revealed by metagenomics and culture.</title>
        <authorList>
            <person name="Gilroy R."/>
            <person name="Ravi A."/>
            <person name="Getino M."/>
            <person name="Pursley I."/>
            <person name="Horton D.L."/>
            <person name="Alikhan N.F."/>
            <person name="Baker D."/>
            <person name="Gharbi K."/>
            <person name="Hall N."/>
            <person name="Watson M."/>
            <person name="Adriaenssens E.M."/>
            <person name="Foster-Nyarko E."/>
            <person name="Jarju S."/>
            <person name="Secka A."/>
            <person name="Antonio M."/>
            <person name="Oren A."/>
            <person name="Chaudhuri R.R."/>
            <person name="La Ragione R."/>
            <person name="Hildebrand F."/>
            <person name="Pallen M.J."/>
        </authorList>
    </citation>
    <scope>NUCLEOTIDE SEQUENCE</scope>
    <source>
        <strain evidence="3">CHK190-19873</strain>
    </source>
</reference>
<evidence type="ECO:0000313" key="4">
    <source>
        <dbReference type="Proteomes" id="UP000823935"/>
    </source>
</evidence>
<feature type="domain" description="EAL" evidence="1">
    <location>
        <begin position="662"/>
        <end position="916"/>
    </location>
</feature>
<dbReference type="InterPro" id="IPR035919">
    <property type="entry name" value="EAL_sf"/>
</dbReference>
<evidence type="ECO:0000259" key="2">
    <source>
        <dbReference type="PROSITE" id="PS50887"/>
    </source>
</evidence>
<dbReference type="Gene3D" id="3.30.450.40">
    <property type="match status" value="1"/>
</dbReference>
<dbReference type="Pfam" id="PF00990">
    <property type="entry name" value="GGDEF"/>
    <property type="match status" value="2"/>
</dbReference>
<dbReference type="InterPro" id="IPR043128">
    <property type="entry name" value="Rev_trsase/Diguanyl_cyclase"/>
</dbReference>
<dbReference type="InterPro" id="IPR000160">
    <property type="entry name" value="GGDEF_dom"/>
</dbReference>
<comment type="caution">
    <text evidence="3">The sequence shown here is derived from an EMBL/GenBank/DDBJ whole genome shotgun (WGS) entry which is preliminary data.</text>
</comment>
<sequence>MQKTEFAHKRELFKAILDKNELAVCEYFVKEDRLVIYDDTLFVDRVIPDYLDYLQNGSSVCPEDRWKIRDFLQGKLRGKAEIRISTDNTVTKLLFQVLPIEGTDLSVCFPVLVRNITKEKHREALLEDRATKDSLTMLYNHFFGRELINEYLNNKDPYATCGLMVIDIDYFKYANDTYGHLFGDQVLVALANLLKLLFDEKDVLMRAGGDEFVVFLKDIGHSTLVKKAMNLVKAVRELSFEGKDYSLTCSVGVCFLAANVSGYSYDQLFENADWALYRAKENGRNRYVFCDSLQRFELSENEQPPRGNIDIRYLHNDIISTAFEIFEKKSSFSMAIELLMEVIGYRFQLDRITIIRTNIKEKNTGRQYQWVSEYAPEVLQEPKSFTKEDFLTLFQSYDENQTTVLQHDNMGMYSPDGAALLMQGEAKTVLYAAMYCEGQYTGAISYVVCREKRYWSKQNRKELGEVTKIISAHLARSQAGSQENAIKMAWTEYDSLTGLISFSRFRIEAEHLIVGNFATSHVMLYSDFEGFKYFNQKCGYSVGDQLLKEYSNFFMEKLMQDEESFFTRVISDQFLMLIPYSKADDIVRKIDALNNEFVRLQSGKFQGAQIRVRTGVYFIDPGCVSASLAIDAANYARKQVEHHSPVSIRVYDETLRKKQQLENEIVNGIDAAMKEQRFQVYLQPKISLTTGEVVGAEALVRWMTSEGTLLNPDVFIPLFESSGRIEELDFYVFERVAEFLSRNQKLGRKQVPISVNASILHASDPFAVQKYLNILKKYQVDPKYTEVELTETATVKEYESARRWFRELREAGIHTALDDFGAGYSILNSVIDIPVDTVKLDRAFIRNCELDSRGIFFLHKLISMIKGLGYHVVCEGVETKNQFDIIRDSGCEEVQGFLFSKPLPLDEYEKFVYHTGQEPD</sequence>
<dbReference type="AlphaFoldDB" id="A0A9D1JJ46"/>
<feature type="domain" description="GGDEF" evidence="2">
    <location>
        <begin position="519"/>
        <end position="653"/>
    </location>
</feature>
<dbReference type="InterPro" id="IPR001633">
    <property type="entry name" value="EAL_dom"/>
</dbReference>
<evidence type="ECO:0000313" key="3">
    <source>
        <dbReference type="EMBL" id="HIS30710.1"/>
    </source>
</evidence>
<dbReference type="InterPro" id="IPR029787">
    <property type="entry name" value="Nucleotide_cyclase"/>
</dbReference>